<dbReference type="AlphaFoldDB" id="G8QFR2"/>
<sequence>MEYVEGPVSVTGTPVADQPVKVMLLYPGLGRAVSDNNLAFLDDNLDVIISNPLLLEELIGHAILFNACYSLIFLFQSINSIDERNETATRMLNDFVVQRAGRPCIEILAFYGGRVVPESKALLYAAQCLNTEAVAGLIYHGADPHPIREYVKSVETSFREKNSDLADFILSHGVANEKMIDLKGTWVSFDVGKLANIRDGGKNKKIADGMLEVISILNGFSG</sequence>
<dbReference type="HOGENOM" id="CLU_1243239_0_0_4"/>
<gene>
    <name evidence="1" type="ordered locus">Dsui_2836</name>
</gene>
<accession>G8QFR2</accession>
<evidence type="ECO:0000313" key="2">
    <source>
        <dbReference type="Proteomes" id="UP000005633"/>
    </source>
</evidence>
<dbReference type="KEGG" id="dsu:Dsui_2836"/>
<proteinExistence type="predicted"/>
<evidence type="ECO:0000313" key="1">
    <source>
        <dbReference type="EMBL" id="AEV27175.1"/>
    </source>
</evidence>
<dbReference type="STRING" id="640081.Dsui_2836"/>
<name>G8QFR2_AZOOP</name>
<reference evidence="1 2" key="1">
    <citation type="journal article" date="2012" name="J. Bacteriol.">
        <title>Complete genome sequence of the anaerobic perchlorate-reducing bacterium Azospira suillum strain PS.</title>
        <authorList>
            <person name="Byrne-Bailey K.G."/>
            <person name="Coates J.D."/>
        </authorList>
    </citation>
    <scope>NUCLEOTIDE SEQUENCE [LARGE SCALE GENOMIC DNA]</scope>
    <source>
        <strain evidence="2">ATCC BAA-33 / DSM 13638 / PS</strain>
    </source>
</reference>
<dbReference type="Proteomes" id="UP000005633">
    <property type="component" value="Chromosome"/>
</dbReference>
<organism evidence="1 2">
    <name type="scientific">Azospira oryzae (strain ATCC BAA-33 / DSM 13638 / PS)</name>
    <name type="common">Dechlorosoma suillum</name>
    <dbReference type="NCBI Taxonomy" id="640081"/>
    <lineage>
        <taxon>Bacteria</taxon>
        <taxon>Pseudomonadati</taxon>
        <taxon>Pseudomonadota</taxon>
        <taxon>Betaproteobacteria</taxon>
        <taxon>Rhodocyclales</taxon>
        <taxon>Rhodocyclaceae</taxon>
        <taxon>Azospira</taxon>
    </lineage>
</organism>
<dbReference type="RefSeq" id="WP_014237856.1">
    <property type="nucleotide sequence ID" value="NC_016616.1"/>
</dbReference>
<dbReference type="EMBL" id="CP003153">
    <property type="protein sequence ID" value="AEV27175.1"/>
    <property type="molecule type" value="Genomic_DNA"/>
</dbReference>
<protein>
    <submittedName>
        <fullName evidence="1">Uncharacterized protein</fullName>
    </submittedName>
</protein>